<organism evidence="2 3">
    <name type="scientific">Calocera viscosa (strain TUFC12733)</name>
    <dbReference type="NCBI Taxonomy" id="1330018"/>
    <lineage>
        <taxon>Eukaryota</taxon>
        <taxon>Fungi</taxon>
        <taxon>Dikarya</taxon>
        <taxon>Basidiomycota</taxon>
        <taxon>Agaricomycotina</taxon>
        <taxon>Dacrymycetes</taxon>
        <taxon>Dacrymycetales</taxon>
        <taxon>Dacrymycetaceae</taxon>
        <taxon>Calocera</taxon>
    </lineage>
</organism>
<evidence type="ECO:0000313" key="3">
    <source>
        <dbReference type="Proteomes" id="UP000076738"/>
    </source>
</evidence>
<dbReference type="FunFam" id="3.30.70.120:FF:000006">
    <property type="entry name" value="GTP cyclohydrolase 1 type 2 homolog"/>
    <property type="match status" value="1"/>
</dbReference>
<sequence>MPRYKLAFFVPTAHAAPVKRAIFSTGAGTIGLYKNCAFQSAGQGSFLPVDGAKPAIGEIGREETVDELKVEIQCDGEQQTKEAVKEMKKAHPYEEVAYEVYRIEDF</sequence>
<dbReference type="InterPro" id="IPR015867">
    <property type="entry name" value="N-reg_PII/ATP_PRibTrfase_C"/>
</dbReference>
<keyword evidence="3" id="KW-1185">Reference proteome</keyword>
<accession>A0A167I2S3</accession>
<dbReference type="Proteomes" id="UP000076738">
    <property type="component" value="Unassembled WGS sequence"/>
</dbReference>
<proteinExistence type="predicted"/>
<dbReference type="InterPro" id="IPR036069">
    <property type="entry name" value="DUF34/NIF3_sf"/>
</dbReference>
<reference evidence="2 3" key="1">
    <citation type="journal article" date="2016" name="Mol. Biol. Evol.">
        <title>Comparative Genomics of Early-Diverging Mushroom-Forming Fungi Provides Insights into the Origins of Lignocellulose Decay Capabilities.</title>
        <authorList>
            <person name="Nagy L.G."/>
            <person name="Riley R."/>
            <person name="Tritt A."/>
            <person name="Adam C."/>
            <person name="Daum C."/>
            <person name="Floudas D."/>
            <person name="Sun H."/>
            <person name="Yadav J.S."/>
            <person name="Pangilinan J."/>
            <person name="Larsson K.H."/>
            <person name="Matsuura K."/>
            <person name="Barry K."/>
            <person name="Labutti K."/>
            <person name="Kuo R."/>
            <person name="Ohm R.A."/>
            <person name="Bhattacharya S.S."/>
            <person name="Shirouzu T."/>
            <person name="Yoshinaga Y."/>
            <person name="Martin F.M."/>
            <person name="Grigoriev I.V."/>
            <person name="Hibbett D.S."/>
        </authorList>
    </citation>
    <scope>NUCLEOTIDE SEQUENCE [LARGE SCALE GENOMIC DNA]</scope>
    <source>
        <strain evidence="2 3">TUFC12733</strain>
    </source>
</reference>
<dbReference type="Gene3D" id="3.30.70.120">
    <property type="match status" value="1"/>
</dbReference>
<gene>
    <name evidence="2" type="ORF">CALVIDRAFT_487852</name>
</gene>
<protein>
    <recommendedName>
        <fullName evidence="1">ATP phosphoribosyltransferase</fullName>
    </recommendedName>
</protein>
<evidence type="ECO:0000256" key="1">
    <source>
        <dbReference type="ARBA" id="ARBA00020998"/>
    </source>
</evidence>
<dbReference type="PANTHER" id="PTHR41774">
    <property type="match status" value="1"/>
</dbReference>
<dbReference type="OrthoDB" id="15981at2759"/>
<name>A0A167I2S3_CALVF</name>
<evidence type="ECO:0000313" key="2">
    <source>
        <dbReference type="EMBL" id="KZO92238.1"/>
    </source>
</evidence>
<dbReference type="AlphaFoldDB" id="A0A167I2S3"/>
<dbReference type="STRING" id="1330018.A0A167I2S3"/>
<dbReference type="SUPFAM" id="SSF102705">
    <property type="entry name" value="NIF3 (NGG1p interacting factor 3)-like"/>
    <property type="match status" value="1"/>
</dbReference>
<dbReference type="EMBL" id="KV417312">
    <property type="protein sequence ID" value="KZO92238.1"/>
    <property type="molecule type" value="Genomic_DNA"/>
</dbReference>
<dbReference type="PANTHER" id="PTHR41774:SF1">
    <property type="entry name" value="NGG1P INTERACTING FACTOR NIF3"/>
    <property type="match status" value="1"/>
</dbReference>